<keyword evidence="3" id="KW-0378">Hydrolase</keyword>
<dbReference type="PANTHER" id="PTHR11315">
    <property type="entry name" value="PROTEASE FAMILY C26 GAMMA-GLUTAMYL HYDROLASE"/>
    <property type="match status" value="1"/>
</dbReference>
<dbReference type="GO" id="GO:0034722">
    <property type="term" value="F:gamma-glutamyl-peptidase activity"/>
    <property type="evidence" value="ECO:0007669"/>
    <property type="project" value="TreeGrafter"/>
</dbReference>
<dbReference type="InterPro" id="IPR029062">
    <property type="entry name" value="Class_I_gatase-like"/>
</dbReference>
<name>A0A0S4JMZ5_BODSA</name>
<keyword evidence="2" id="KW-1133">Transmembrane helix</keyword>
<dbReference type="VEuPathDB" id="TriTrypDB:BSAL_34105"/>
<evidence type="ECO:0000313" key="3">
    <source>
        <dbReference type="EMBL" id="CUG91782.1"/>
    </source>
</evidence>
<dbReference type="EMBL" id="CYKH01001969">
    <property type="protein sequence ID" value="CUG91782.1"/>
    <property type="molecule type" value="Genomic_DNA"/>
</dbReference>
<feature type="transmembrane region" description="Helical" evidence="2">
    <location>
        <begin position="199"/>
        <end position="218"/>
    </location>
</feature>
<feature type="active site" description="Proton donor" evidence="1">
    <location>
        <position position="85"/>
    </location>
</feature>
<keyword evidence="4" id="KW-1185">Reference proteome</keyword>
<dbReference type="AlphaFoldDB" id="A0A0S4JMZ5"/>
<keyword evidence="2" id="KW-0472">Membrane</keyword>
<accession>A0A0S4JMZ5</accession>
<dbReference type="PROSITE" id="PS51273">
    <property type="entry name" value="GATASE_TYPE_1"/>
    <property type="match status" value="1"/>
</dbReference>
<keyword evidence="2" id="KW-0812">Transmembrane</keyword>
<dbReference type="InterPro" id="IPR015527">
    <property type="entry name" value="Pept_C26_g-glut_hydrolase"/>
</dbReference>
<evidence type="ECO:0000313" key="4">
    <source>
        <dbReference type="Proteomes" id="UP000051952"/>
    </source>
</evidence>
<dbReference type="GO" id="GO:0046900">
    <property type="term" value="P:tetrahydrofolylpolyglutamate metabolic process"/>
    <property type="evidence" value="ECO:0007669"/>
    <property type="project" value="TreeGrafter"/>
</dbReference>
<dbReference type="Proteomes" id="UP000051952">
    <property type="component" value="Unassembled WGS sequence"/>
</dbReference>
<dbReference type="PANTHER" id="PTHR11315:SF0">
    <property type="entry name" value="FOLATE GAMMA-GLUTAMYL HYDROLASE"/>
    <property type="match status" value="1"/>
</dbReference>
<organism evidence="3 4">
    <name type="scientific">Bodo saltans</name>
    <name type="common">Flagellated protozoan</name>
    <dbReference type="NCBI Taxonomy" id="75058"/>
    <lineage>
        <taxon>Eukaryota</taxon>
        <taxon>Discoba</taxon>
        <taxon>Euglenozoa</taxon>
        <taxon>Kinetoplastea</taxon>
        <taxon>Metakinetoplastina</taxon>
        <taxon>Eubodonida</taxon>
        <taxon>Bodonidae</taxon>
        <taxon>Bodo</taxon>
    </lineage>
</organism>
<dbReference type="OrthoDB" id="64220at2759"/>
<dbReference type="Gene3D" id="3.40.50.880">
    <property type="match status" value="1"/>
</dbReference>
<proteinExistence type="predicted"/>
<protein>
    <submittedName>
        <fullName evidence="3">Gamma-glutamyl hydrolase, putative</fullName>
    </submittedName>
</protein>
<dbReference type="GO" id="GO:0005773">
    <property type="term" value="C:vacuole"/>
    <property type="evidence" value="ECO:0007669"/>
    <property type="project" value="TreeGrafter"/>
</dbReference>
<sequence length="227" mass="24213">MTSIALGSVMFPKSVESTIYTLFATKPVTMNLHSCGIDPAEWNQNDNLRSQYPLLATNLDSNGREFGSAFESTASGSNILAVQFHPERSQFEFDYPEIGHTDGDLDAAWYLARLVRTRLQLCTIHRYATPEAANAALIGNYPLSYTGWGKGYYWVSLKAPAVAASSTSAMVSGGTTTAAPSSSSSSSSSSSGETFQSTAVWAMGLIVLFAAVTFGVALRVHVPSASK</sequence>
<evidence type="ECO:0000256" key="2">
    <source>
        <dbReference type="SAM" id="Phobius"/>
    </source>
</evidence>
<dbReference type="SUPFAM" id="SSF52317">
    <property type="entry name" value="Class I glutamine amidotransferase-like"/>
    <property type="match status" value="1"/>
</dbReference>
<reference evidence="4" key="1">
    <citation type="submission" date="2015-09" db="EMBL/GenBank/DDBJ databases">
        <authorList>
            <consortium name="Pathogen Informatics"/>
        </authorList>
    </citation>
    <scope>NUCLEOTIDE SEQUENCE [LARGE SCALE GENOMIC DNA]</scope>
    <source>
        <strain evidence="4">Lake Konstanz</strain>
    </source>
</reference>
<evidence type="ECO:0000256" key="1">
    <source>
        <dbReference type="PIRSR" id="PIRSR615527-1"/>
    </source>
</evidence>
<gene>
    <name evidence="3" type="ORF">BSAL_34105</name>
</gene>